<evidence type="ECO:0000313" key="1">
    <source>
        <dbReference type="EMBL" id="WJE88365.1"/>
    </source>
</evidence>
<dbReference type="EMBL" id="OQ790078">
    <property type="protein sequence ID" value="WJE88365.1"/>
    <property type="molecule type" value="Genomic_DNA"/>
</dbReference>
<reference evidence="1" key="1">
    <citation type="journal article" date="2024" name="Can. J. Microbiol.">
        <title>Biological and genomic characteristics of three novel bacteriophages and a phage-plasmid of Klebsiella pneumoniae.</title>
        <authorList>
            <person name="Uskudar-Guclu A."/>
            <person name="Unlu S."/>
            <person name="Salih-Dogan H."/>
            <person name="Yalcin S."/>
            <person name="Basustaoglu A."/>
        </authorList>
    </citation>
    <scope>NUCLEOTIDE SEQUENCE</scope>
</reference>
<organism evidence="1">
    <name type="scientific">Klebsiella phage Kpn74</name>
    <dbReference type="NCBI Taxonomy" id="3044026"/>
    <lineage>
        <taxon>Viruses</taxon>
        <taxon>Duplodnaviria</taxon>
        <taxon>Heunggongvirae</taxon>
        <taxon>Uroviricota</taxon>
        <taxon>Caudoviricetes</taxon>
    </lineage>
</organism>
<proteinExistence type="predicted"/>
<accession>A0AAT9V5S5</accession>
<name>A0AAT9V5S5_9CAUD</name>
<protein>
    <submittedName>
        <fullName evidence="1">Uncharacterized protein</fullName>
    </submittedName>
</protein>
<sequence length="29" mass="3321">MFRKLPFKLLKSVTLAGQLPSWLRFAGSQ</sequence>